<proteinExistence type="predicted"/>
<dbReference type="EMBL" id="SODV01000002">
    <property type="protein sequence ID" value="TDW96656.1"/>
    <property type="molecule type" value="Genomic_DNA"/>
</dbReference>
<evidence type="ECO:0000313" key="1">
    <source>
        <dbReference type="EMBL" id="TDW96656.1"/>
    </source>
</evidence>
<gene>
    <name evidence="1" type="ORF">EDB95_4491</name>
</gene>
<protein>
    <submittedName>
        <fullName evidence="1">Uncharacterized protein</fullName>
    </submittedName>
</protein>
<accession>A0A4R8DHQ7</accession>
<dbReference type="Proteomes" id="UP000294498">
    <property type="component" value="Unassembled WGS sequence"/>
</dbReference>
<keyword evidence="2" id="KW-1185">Reference proteome</keyword>
<dbReference type="AlphaFoldDB" id="A0A4R8DHQ7"/>
<organism evidence="1 2">
    <name type="scientific">Dinghuibacter silviterrae</name>
    <dbReference type="NCBI Taxonomy" id="1539049"/>
    <lineage>
        <taxon>Bacteria</taxon>
        <taxon>Pseudomonadati</taxon>
        <taxon>Bacteroidota</taxon>
        <taxon>Chitinophagia</taxon>
        <taxon>Chitinophagales</taxon>
        <taxon>Chitinophagaceae</taxon>
        <taxon>Dinghuibacter</taxon>
    </lineage>
</organism>
<evidence type="ECO:0000313" key="2">
    <source>
        <dbReference type="Proteomes" id="UP000294498"/>
    </source>
</evidence>
<reference evidence="1 2" key="1">
    <citation type="submission" date="2019-03" db="EMBL/GenBank/DDBJ databases">
        <title>Genomic Encyclopedia of Type Strains, Phase IV (KMG-IV): sequencing the most valuable type-strain genomes for metagenomic binning, comparative biology and taxonomic classification.</title>
        <authorList>
            <person name="Goeker M."/>
        </authorList>
    </citation>
    <scope>NUCLEOTIDE SEQUENCE [LARGE SCALE GENOMIC DNA]</scope>
    <source>
        <strain evidence="1 2">DSM 100059</strain>
    </source>
</reference>
<comment type="caution">
    <text evidence="1">The sequence shown here is derived from an EMBL/GenBank/DDBJ whole genome shotgun (WGS) entry which is preliminary data.</text>
</comment>
<sequence>MHNPIPKPPYPLPIYIRILSPDFLRQPVSRLPNNFKVPNNRIDSLTILNEFLI</sequence>
<name>A0A4R8DHQ7_9BACT</name>